<dbReference type="InterPro" id="IPR002885">
    <property type="entry name" value="PPR_rpt"/>
</dbReference>
<reference evidence="2" key="1">
    <citation type="journal article" date="2019" name="Gigascience">
        <title>De novo genome assembly of the endangered Acer yangbiense, a plant species with extremely small populations endemic to Yunnan Province, China.</title>
        <authorList>
            <person name="Yang J."/>
            <person name="Wariss H.M."/>
            <person name="Tao L."/>
            <person name="Zhang R."/>
            <person name="Yun Q."/>
            <person name="Hollingsworth P."/>
            <person name="Dao Z."/>
            <person name="Luo G."/>
            <person name="Guo H."/>
            <person name="Ma Y."/>
            <person name="Sun W."/>
        </authorList>
    </citation>
    <scope>NUCLEOTIDE SEQUENCE [LARGE SCALE GENOMIC DNA]</scope>
    <source>
        <strain evidence="2">cv. Malutang</strain>
    </source>
</reference>
<evidence type="ECO:0008006" key="3">
    <source>
        <dbReference type="Google" id="ProtNLM"/>
    </source>
</evidence>
<sequence>MVDEIPEIELITCEKSKVFQQKSHTYTWTLVYGLCSNSRLEEAFKFKEDMTRVYNVWPNGHIYVPLIKGGW</sequence>
<gene>
    <name evidence="1" type="ORF">EZV62_000632</name>
</gene>
<dbReference type="Pfam" id="PF12854">
    <property type="entry name" value="PPR_1"/>
    <property type="match status" value="1"/>
</dbReference>
<name>A0A5C7IRP0_9ROSI</name>
<protein>
    <recommendedName>
        <fullName evidence="3">Pentatricopeptide repeat-containing protein</fullName>
    </recommendedName>
</protein>
<keyword evidence="2" id="KW-1185">Reference proteome</keyword>
<accession>A0A5C7IRP0</accession>
<dbReference type="OrthoDB" id="185373at2759"/>
<comment type="caution">
    <text evidence="1">The sequence shown here is derived from an EMBL/GenBank/DDBJ whole genome shotgun (WGS) entry which is preliminary data.</text>
</comment>
<evidence type="ECO:0000313" key="2">
    <source>
        <dbReference type="Proteomes" id="UP000323000"/>
    </source>
</evidence>
<dbReference type="AlphaFoldDB" id="A0A5C7IRP0"/>
<proteinExistence type="predicted"/>
<dbReference type="EMBL" id="VAHF01000001">
    <property type="protein sequence ID" value="TXG72053.1"/>
    <property type="molecule type" value="Genomic_DNA"/>
</dbReference>
<organism evidence="1 2">
    <name type="scientific">Acer yangbiense</name>
    <dbReference type="NCBI Taxonomy" id="1000413"/>
    <lineage>
        <taxon>Eukaryota</taxon>
        <taxon>Viridiplantae</taxon>
        <taxon>Streptophyta</taxon>
        <taxon>Embryophyta</taxon>
        <taxon>Tracheophyta</taxon>
        <taxon>Spermatophyta</taxon>
        <taxon>Magnoliopsida</taxon>
        <taxon>eudicotyledons</taxon>
        <taxon>Gunneridae</taxon>
        <taxon>Pentapetalae</taxon>
        <taxon>rosids</taxon>
        <taxon>malvids</taxon>
        <taxon>Sapindales</taxon>
        <taxon>Sapindaceae</taxon>
        <taxon>Hippocastanoideae</taxon>
        <taxon>Acereae</taxon>
        <taxon>Acer</taxon>
    </lineage>
</organism>
<dbReference type="Proteomes" id="UP000323000">
    <property type="component" value="Chromosome 1"/>
</dbReference>
<evidence type="ECO:0000313" key="1">
    <source>
        <dbReference type="EMBL" id="TXG72053.1"/>
    </source>
</evidence>